<dbReference type="PANTHER" id="PTHR33067">
    <property type="entry name" value="RNA-DIRECTED DNA POLYMERASE-RELATED"/>
    <property type="match status" value="1"/>
</dbReference>
<accession>A0A699HC92</accession>
<evidence type="ECO:0008006" key="2">
    <source>
        <dbReference type="Google" id="ProtNLM"/>
    </source>
</evidence>
<proteinExistence type="predicted"/>
<dbReference type="Gene3D" id="2.40.70.10">
    <property type="entry name" value="Acid Proteases"/>
    <property type="match status" value="1"/>
</dbReference>
<reference evidence="1" key="1">
    <citation type="journal article" date="2019" name="Sci. Rep.">
        <title>Draft genome of Tanacetum cinerariifolium, the natural source of mosquito coil.</title>
        <authorList>
            <person name="Yamashiro T."/>
            <person name="Shiraishi A."/>
            <person name="Satake H."/>
            <person name="Nakayama K."/>
        </authorList>
    </citation>
    <scope>NUCLEOTIDE SEQUENCE</scope>
</reference>
<comment type="caution">
    <text evidence="1">The sequence shown here is derived from an EMBL/GenBank/DDBJ whole genome shotgun (WGS) entry which is preliminary data.</text>
</comment>
<dbReference type="InterPro" id="IPR021109">
    <property type="entry name" value="Peptidase_aspartic_dom_sf"/>
</dbReference>
<dbReference type="EMBL" id="BKCJ010107538">
    <property type="protein sequence ID" value="GEX42475.1"/>
    <property type="molecule type" value="Genomic_DNA"/>
</dbReference>
<organism evidence="1">
    <name type="scientific">Tanacetum cinerariifolium</name>
    <name type="common">Dalmatian daisy</name>
    <name type="synonym">Chrysanthemum cinerariifolium</name>
    <dbReference type="NCBI Taxonomy" id="118510"/>
    <lineage>
        <taxon>Eukaryota</taxon>
        <taxon>Viridiplantae</taxon>
        <taxon>Streptophyta</taxon>
        <taxon>Embryophyta</taxon>
        <taxon>Tracheophyta</taxon>
        <taxon>Spermatophyta</taxon>
        <taxon>Magnoliopsida</taxon>
        <taxon>eudicotyledons</taxon>
        <taxon>Gunneridae</taxon>
        <taxon>Pentapetalae</taxon>
        <taxon>asterids</taxon>
        <taxon>campanulids</taxon>
        <taxon>Asterales</taxon>
        <taxon>Asteraceae</taxon>
        <taxon>Asteroideae</taxon>
        <taxon>Anthemideae</taxon>
        <taxon>Anthemidinae</taxon>
        <taxon>Tanacetum</taxon>
    </lineage>
</organism>
<evidence type="ECO:0000313" key="1">
    <source>
        <dbReference type="EMBL" id="GEX42475.1"/>
    </source>
</evidence>
<gene>
    <name evidence="1" type="ORF">Tci_314450</name>
</gene>
<dbReference type="PANTHER" id="PTHR33067:SF9">
    <property type="entry name" value="RNA-DIRECTED DNA POLYMERASE"/>
    <property type="match status" value="1"/>
</dbReference>
<name>A0A699HC92_TANCI</name>
<dbReference type="AlphaFoldDB" id="A0A699HC92"/>
<dbReference type="CDD" id="cd00303">
    <property type="entry name" value="retropepsin_like"/>
    <property type="match status" value="1"/>
</dbReference>
<sequence length="199" mass="22942">MPKKMKDLELFTLPCRLGDSNPFDTLADLGSCVNLIPLYLFKKVRFGLLEDTDHVFRLADGTNSYPVGIVKNVKVHIGKLLLLEDFYVIDMEKDPTTPLLVGRGFLATTSAVIDCARPPYYAKKYFMNYHLPKEWEIARNAELNPFKDVLVFRKMVEFLGAIPINLKENMWESKEWIQKRIDWNRPPKNEIECGTSGLN</sequence>
<protein>
    <recommendedName>
        <fullName evidence="2">Reverse transcriptase domain-containing protein</fullName>
    </recommendedName>
</protein>